<evidence type="ECO:0000313" key="4">
    <source>
        <dbReference type="Proteomes" id="UP000490800"/>
    </source>
</evidence>
<dbReference type="GO" id="GO:0043022">
    <property type="term" value="F:ribosome binding"/>
    <property type="evidence" value="ECO:0007669"/>
    <property type="project" value="InterPro"/>
</dbReference>
<reference evidence="3 4" key="1">
    <citation type="journal article" date="2019" name="Microorganisms">
        <title>Paenibacillus lutrae sp. nov., A Chitinolytic Species Isolated from A River Otter in Castril Natural Park, Granada, Spain.</title>
        <authorList>
            <person name="Rodriguez M."/>
            <person name="Reina J.C."/>
            <person name="Bejar V."/>
            <person name="Llamas I."/>
        </authorList>
    </citation>
    <scope>NUCLEOTIDE SEQUENCE [LARGE SCALE GENOMIC DNA]</scope>
    <source>
        <strain evidence="3 4">N10</strain>
    </source>
</reference>
<evidence type="ECO:0000313" key="3">
    <source>
        <dbReference type="EMBL" id="MVP02120.1"/>
    </source>
</evidence>
<proteinExistence type="predicted"/>
<gene>
    <name evidence="3" type="ORF">EDM21_21810</name>
</gene>
<dbReference type="GO" id="GO:0003723">
    <property type="term" value="F:RNA binding"/>
    <property type="evidence" value="ECO:0007669"/>
    <property type="project" value="InterPro"/>
</dbReference>
<dbReference type="RefSeq" id="WP_157338547.1">
    <property type="nucleotide sequence ID" value="NZ_RHLK01000018.1"/>
</dbReference>
<sequence length="87" mass="10387">MKKDINWSEIPFTEYPLFTSLSLVRTNYIQNKERVYRDAKGRYYHKDRLHGEVEVYDKKGKHLDVYTPEGKSHPKKGMVRGRDLKLS</sequence>
<dbReference type="EMBL" id="RHLK01000018">
    <property type="protein sequence ID" value="MVP02120.1"/>
    <property type="molecule type" value="Genomic_DNA"/>
</dbReference>
<dbReference type="GO" id="GO:0016788">
    <property type="term" value="F:hydrolase activity, acting on ester bonds"/>
    <property type="evidence" value="ECO:0007669"/>
    <property type="project" value="InterPro"/>
</dbReference>
<evidence type="ECO:0000259" key="2">
    <source>
        <dbReference type="Pfam" id="PF09000"/>
    </source>
</evidence>
<feature type="region of interest" description="Disordered" evidence="1">
    <location>
        <begin position="65"/>
        <end position="87"/>
    </location>
</feature>
<dbReference type="Pfam" id="PF09000">
    <property type="entry name" value="Cytotoxic"/>
    <property type="match status" value="1"/>
</dbReference>
<keyword evidence="4" id="KW-1185">Reference proteome</keyword>
<dbReference type="SUPFAM" id="SSF63840">
    <property type="entry name" value="Ribonuclease domain of colicin E3"/>
    <property type="match status" value="1"/>
</dbReference>
<organism evidence="3 4">
    <name type="scientific">Paenibacillus lutrae</name>
    <dbReference type="NCBI Taxonomy" id="2078573"/>
    <lineage>
        <taxon>Bacteria</taxon>
        <taxon>Bacillati</taxon>
        <taxon>Bacillota</taxon>
        <taxon>Bacilli</taxon>
        <taxon>Bacillales</taxon>
        <taxon>Paenibacillaceae</taxon>
        <taxon>Paenibacillus</taxon>
    </lineage>
</organism>
<feature type="domain" description="Colicin E3-like ribonuclease" evidence="2">
    <location>
        <begin position="36"/>
        <end position="69"/>
    </location>
</feature>
<protein>
    <recommendedName>
        <fullName evidence="2">Colicin E3-like ribonuclease domain-containing protein</fullName>
    </recommendedName>
</protein>
<evidence type="ECO:0000256" key="1">
    <source>
        <dbReference type="SAM" id="MobiDB-lite"/>
    </source>
</evidence>
<dbReference type="InterPro" id="IPR009105">
    <property type="entry name" value="Colicin_E3_ribonuclease"/>
</dbReference>
<dbReference type="Gene3D" id="3.10.380.10">
    <property type="entry name" value="Colicin E3-like ribonuclease domain"/>
    <property type="match status" value="1"/>
</dbReference>
<accession>A0A7X3FLV0</accession>
<dbReference type="Proteomes" id="UP000490800">
    <property type="component" value="Unassembled WGS sequence"/>
</dbReference>
<dbReference type="OrthoDB" id="2617034at2"/>
<dbReference type="InterPro" id="IPR036725">
    <property type="entry name" value="ColE3_ribonuclease_sf"/>
</dbReference>
<dbReference type="AlphaFoldDB" id="A0A7X3FLV0"/>
<name>A0A7X3FLV0_9BACL</name>
<comment type="caution">
    <text evidence="3">The sequence shown here is derived from an EMBL/GenBank/DDBJ whole genome shotgun (WGS) entry which is preliminary data.</text>
</comment>